<keyword evidence="3" id="KW-1185">Reference proteome</keyword>
<gene>
    <name evidence="2" type="ORF">NKI33_16035</name>
</gene>
<reference evidence="2 3" key="1">
    <citation type="journal article" date="2024" name="Proc. Natl. Acad. Sci. U.S.A.">
        <title>The evolutionary genomics of adaptation to stress in wild rhizobium bacteria.</title>
        <authorList>
            <person name="Kehlet-Delgado H."/>
            <person name="Montoya A.P."/>
            <person name="Jensen K.T."/>
            <person name="Wendlandt C.E."/>
            <person name="Dexheimer C."/>
            <person name="Roberts M."/>
            <person name="Torres Martinez L."/>
            <person name="Friesen M.L."/>
            <person name="Griffitts J.S."/>
            <person name="Porter S.S."/>
        </authorList>
    </citation>
    <scope>NUCLEOTIDE SEQUENCE [LARGE SCALE GENOMIC DNA]</scope>
    <source>
        <strain evidence="2 3">M0729</strain>
    </source>
</reference>
<protein>
    <recommendedName>
        <fullName evidence="4">Porin family protein</fullName>
    </recommendedName>
</protein>
<evidence type="ECO:0000313" key="2">
    <source>
        <dbReference type="EMBL" id="MER8934475.1"/>
    </source>
</evidence>
<evidence type="ECO:0000256" key="1">
    <source>
        <dbReference type="SAM" id="SignalP"/>
    </source>
</evidence>
<name>A0ABV1YH49_9HYPH</name>
<proteinExistence type="predicted"/>
<feature type="signal peptide" evidence="1">
    <location>
        <begin position="1"/>
        <end position="20"/>
    </location>
</feature>
<dbReference type="RefSeq" id="WP_023780483.1">
    <property type="nucleotide sequence ID" value="NZ_JAMYMY010000023.1"/>
</dbReference>
<dbReference type="EMBL" id="JAMYPJ010000020">
    <property type="protein sequence ID" value="MER8934475.1"/>
    <property type="molecule type" value="Genomic_DNA"/>
</dbReference>
<evidence type="ECO:0008006" key="4">
    <source>
        <dbReference type="Google" id="ProtNLM"/>
    </source>
</evidence>
<dbReference type="InterPro" id="IPR036709">
    <property type="entry name" value="Autotransporte_beta_dom_sf"/>
</dbReference>
<dbReference type="Proteomes" id="UP001464387">
    <property type="component" value="Unassembled WGS sequence"/>
</dbReference>
<comment type="caution">
    <text evidence="2">The sequence shown here is derived from an EMBL/GenBank/DDBJ whole genome shotgun (WGS) entry which is preliminary data.</text>
</comment>
<evidence type="ECO:0000313" key="3">
    <source>
        <dbReference type="Proteomes" id="UP001464387"/>
    </source>
</evidence>
<feature type="chain" id="PRO_5046435909" description="Porin family protein" evidence="1">
    <location>
        <begin position="21"/>
        <end position="114"/>
    </location>
</feature>
<sequence length="114" mass="11548">MKTIPLAAAVILAAAGMASAADANLPVDSSYNWSGAYLGAQAGYTWGDARVGQTFAPGSFDDYGWGYGPSGGFGGLYAGYNKQFDGGLVLGVDDPAFGGELKLDSVGSLRLRAG</sequence>
<keyword evidence="1" id="KW-0732">Signal</keyword>
<accession>A0ABV1YH49</accession>
<dbReference type="SUPFAM" id="SSF103515">
    <property type="entry name" value="Autotransporter"/>
    <property type="match status" value="1"/>
</dbReference>
<organism evidence="2 3">
    <name type="scientific">Mesorhizobium opportunistum</name>
    <dbReference type="NCBI Taxonomy" id="593909"/>
    <lineage>
        <taxon>Bacteria</taxon>
        <taxon>Pseudomonadati</taxon>
        <taxon>Pseudomonadota</taxon>
        <taxon>Alphaproteobacteria</taxon>
        <taxon>Hyphomicrobiales</taxon>
        <taxon>Phyllobacteriaceae</taxon>
        <taxon>Mesorhizobium</taxon>
    </lineage>
</organism>